<dbReference type="InterPro" id="IPR004506">
    <property type="entry name" value="MnmA-like"/>
</dbReference>
<keyword evidence="7" id="KW-0694">RNA-binding</keyword>
<keyword evidence="5" id="KW-0547">Nucleotide-binding</keyword>
<dbReference type="InterPro" id="IPR046884">
    <property type="entry name" value="MnmA-like_central"/>
</dbReference>
<dbReference type="Gene3D" id="2.30.30.280">
    <property type="entry name" value="Adenine nucleotide alpha hydrolases-like domains"/>
    <property type="match status" value="1"/>
</dbReference>
<evidence type="ECO:0000259" key="10">
    <source>
        <dbReference type="Pfam" id="PF20258"/>
    </source>
</evidence>
<evidence type="ECO:0000256" key="3">
    <source>
        <dbReference type="ARBA" id="ARBA00022679"/>
    </source>
</evidence>
<gene>
    <name evidence="12" type="ORF">A2934_05675</name>
</gene>
<keyword evidence="6" id="KW-0067">ATP-binding</keyword>
<evidence type="ECO:0000313" key="12">
    <source>
        <dbReference type="EMBL" id="OHA06688.1"/>
    </source>
</evidence>
<dbReference type="PANTHER" id="PTHR11933:SF5">
    <property type="entry name" value="MITOCHONDRIAL TRNA-SPECIFIC 2-THIOURIDYLASE 1"/>
    <property type="match status" value="1"/>
</dbReference>
<evidence type="ECO:0000256" key="4">
    <source>
        <dbReference type="ARBA" id="ARBA00022694"/>
    </source>
</evidence>
<evidence type="ECO:0000256" key="6">
    <source>
        <dbReference type="ARBA" id="ARBA00022840"/>
    </source>
</evidence>
<name>A0A1G2L4U3_9BACT</name>
<keyword evidence="3" id="KW-0808">Transferase</keyword>
<evidence type="ECO:0000256" key="2">
    <source>
        <dbReference type="ARBA" id="ARBA00022555"/>
    </source>
</evidence>
<protein>
    <recommendedName>
        <fullName evidence="1">tRNA-uridine 2-sulfurtransferase</fullName>
        <ecNumber evidence="1">2.8.1.13</ecNumber>
    </recommendedName>
</protein>
<keyword evidence="4" id="KW-0819">tRNA processing</keyword>
<feature type="domain" description="tRNA-specific 2-thiouridylase MnmA-like central" evidence="11">
    <location>
        <begin position="250"/>
        <end position="309"/>
    </location>
</feature>
<dbReference type="NCBIfam" id="TIGR00420">
    <property type="entry name" value="trmU"/>
    <property type="match status" value="1"/>
</dbReference>
<evidence type="ECO:0000256" key="1">
    <source>
        <dbReference type="ARBA" id="ARBA00011949"/>
    </source>
</evidence>
<comment type="caution">
    <text evidence="12">The sequence shown here is derived from an EMBL/GenBank/DDBJ whole genome shotgun (WGS) entry which is preliminary data.</text>
</comment>
<dbReference type="InterPro" id="IPR023382">
    <property type="entry name" value="MnmA-like_central_sf"/>
</dbReference>
<dbReference type="CDD" id="cd01998">
    <property type="entry name" value="MnmA_TRMU-like"/>
    <property type="match status" value="1"/>
</dbReference>
<dbReference type="Proteomes" id="UP000177982">
    <property type="component" value="Unassembled WGS sequence"/>
</dbReference>
<comment type="catalytic activity">
    <reaction evidence="9">
        <text>S-sulfanyl-L-cysteinyl-[protein] + uridine(34) in tRNA + AH2 + ATP = 2-thiouridine(34) in tRNA + L-cysteinyl-[protein] + A + AMP + diphosphate + H(+)</text>
        <dbReference type="Rhea" id="RHEA:47032"/>
        <dbReference type="Rhea" id="RHEA-COMP:10131"/>
        <dbReference type="Rhea" id="RHEA-COMP:11726"/>
        <dbReference type="Rhea" id="RHEA-COMP:11727"/>
        <dbReference type="Rhea" id="RHEA-COMP:11728"/>
        <dbReference type="ChEBI" id="CHEBI:13193"/>
        <dbReference type="ChEBI" id="CHEBI:15378"/>
        <dbReference type="ChEBI" id="CHEBI:17499"/>
        <dbReference type="ChEBI" id="CHEBI:29950"/>
        <dbReference type="ChEBI" id="CHEBI:30616"/>
        <dbReference type="ChEBI" id="CHEBI:33019"/>
        <dbReference type="ChEBI" id="CHEBI:61963"/>
        <dbReference type="ChEBI" id="CHEBI:65315"/>
        <dbReference type="ChEBI" id="CHEBI:87170"/>
        <dbReference type="ChEBI" id="CHEBI:456215"/>
        <dbReference type="EC" id="2.8.1.13"/>
    </reaction>
</comment>
<proteinExistence type="predicted"/>
<dbReference type="PANTHER" id="PTHR11933">
    <property type="entry name" value="TRNA 5-METHYLAMINOMETHYL-2-THIOURIDYLATE -METHYLTRANSFERASE"/>
    <property type="match status" value="1"/>
</dbReference>
<keyword evidence="8" id="KW-1015">Disulfide bond</keyword>
<dbReference type="AlphaFoldDB" id="A0A1G2L4U3"/>
<evidence type="ECO:0000256" key="8">
    <source>
        <dbReference type="ARBA" id="ARBA00023157"/>
    </source>
</evidence>
<dbReference type="GO" id="GO:0002143">
    <property type="term" value="P:tRNA wobble position uridine thiolation"/>
    <property type="evidence" value="ECO:0007669"/>
    <property type="project" value="TreeGrafter"/>
</dbReference>
<keyword evidence="2" id="KW-0820">tRNA-binding</keyword>
<sequence length="393" mass="43876">MVERMLQTGRSLKNAADTDVAVLLSAGIDSSIVPELLMRRGYPRERMKAFRFKLWAPEPDEAVECRERFEMQDAKEIADHYGIEFFPLYWEKIVYDAVFGPAFDQYFLGATPNPDMSCNDRIKFGIFAEYALNRLGARSIATGHHVRRRDNPFRLLVGKDPNKDQSYFLGTTKRDVLARTLFPVGEFLKDAEVRAMAREFGIPKKIQDKRSSRDWCFVAKRQSEKDTDPAKFTLDELLRAEGARRGKVFSPGPIFDEQGQEVGTHNGVMLYAATIGQKVGFKDGFGVPGGNGRKYVVGRNISTNSLSVASAQPASSRVVVRNLNWLVEEKPSFPLRCLGKIRTPSKAAPLRAELVGDDEMHVVFDEPQTAPALGQACVLYDGEMVLGGGTIVN</sequence>
<dbReference type="GO" id="GO:0103016">
    <property type="term" value="F:tRNA-uridine 2-sulfurtransferase activity"/>
    <property type="evidence" value="ECO:0007669"/>
    <property type="project" value="UniProtKB-EC"/>
</dbReference>
<evidence type="ECO:0000256" key="5">
    <source>
        <dbReference type="ARBA" id="ARBA00022741"/>
    </source>
</evidence>
<evidence type="ECO:0000256" key="7">
    <source>
        <dbReference type="ARBA" id="ARBA00022884"/>
    </source>
</evidence>
<dbReference type="Pfam" id="PF20259">
    <property type="entry name" value="tRNA_Me_trans_M"/>
    <property type="match status" value="1"/>
</dbReference>
<dbReference type="GO" id="GO:0005524">
    <property type="term" value="F:ATP binding"/>
    <property type="evidence" value="ECO:0007669"/>
    <property type="project" value="UniProtKB-KW"/>
</dbReference>
<dbReference type="InterPro" id="IPR046885">
    <property type="entry name" value="MnmA-like_C"/>
</dbReference>
<evidence type="ECO:0000256" key="9">
    <source>
        <dbReference type="ARBA" id="ARBA00051542"/>
    </source>
</evidence>
<evidence type="ECO:0000313" key="13">
    <source>
        <dbReference type="Proteomes" id="UP000177982"/>
    </source>
</evidence>
<dbReference type="GO" id="GO:0000049">
    <property type="term" value="F:tRNA binding"/>
    <property type="evidence" value="ECO:0007669"/>
    <property type="project" value="UniProtKB-KW"/>
</dbReference>
<dbReference type="SUPFAM" id="SSF52402">
    <property type="entry name" value="Adenine nucleotide alpha hydrolases-like"/>
    <property type="match status" value="1"/>
</dbReference>
<dbReference type="Pfam" id="PF03054">
    <property type="entry name" value="tRNA_Me_trans"/>
    <property type="match status" value="1"/>
</dbReference>
<dbReference type="Gene3D" id="2.40.30.10">
    <property type="entry name" value="Translation factors"/>
    <property type="match status" value="1"/>
</dbReference>
<dbReference type="EMBL" id="MHQO01000025">
    <property type="protein sequence ID" value="OHA06688.1"/>
    <property type="molecule type" value="Genomic_DNA"/>
</dbReference>
<accession>A0A1G2L4U3</accession>
<dbReference type="Gene3D" id="3.40.50.620">
    <property type="entry name" value="HUPs"/>
    <property type="match status" value="1"/>
</dbReference>
<evidence type="ECO:0000259" key="11">
    <source>
        <dbReference type="Pfam" id="PF20259"/>
    </source>
</evidence>
<reference evidence="12 13" key="1">
    <citation type="journal article" date="2016" name="Nat. Commun.">
        <title>Thousands of microbial genomes shed light on interconnected biogeochemical processes in an aquifer system.</title>
        <authorList>
            <person name="Anantharaman K."/>
            <person name="Brown C.T."/>
            <person name="Hug L.A."/>
            <person name="Sharon I."/>
            <person name="Castelle C.J."/>
            <person name="Probst A.J."/>
            <person name="Thomas B.C."/>
            <person name="Singh A."/>
            <person name="Wilkins M.J."/>
            <person name="Karaoz U."/>
            <person name="Brodie E.L."/>
            <person name="Williams K.H."/>
            <person name="Hubbard S.S."/>
            <person name="Banfield J.F."/>
        </authorList>
    </citation>
    <scope>NUCLEOTIDE SEQUENCE [LARGE SCALE GENOMIC DNA]</scope>
</reference>
<dbReference type="InterPro" id="IPR014729">
    <property type="entry name" value="Rossmann-like_a/b/a_fold"/>
</dbReference>
<dbReference type="Pfam" id="PF20258">
    <property type="entry name" value="tRNA_Me_trans_C"/>
    <property type="match status" value="1"/>
</dbReference>
<organism evidence="12 13">
    <name type="scientific">Candidatus Sungbacteria bacterium RIFCSPLOWO2_01_FULL_47_10</name>
    <dbReference type="NCBI Taxonomy" id="1802276"/>
    <lineage>
        <taxon>Bacteria</taxon>
        <taxon>Candidatus Sungiibacteriota</taxon>
    </lineage>
</organism>
<feature type="domain" description="tRNA-specific 2-thiouridylase MnmA-like C-terminal" evidence="10">
    <location>
        <begin position="318"/>
        <end position="391"/>
    </location>
</feature>
<dbReference type="EC" id="2.8.1.13" evidence="1"/>